<accession>A0A9Q3FSZ7</accession>
<feature type="region of interest" description="Disordered" evidence="1">
    <location>
        <begin position="1"/>
        <end position="60"/>
    </location>
</feature>
<evidence type="ECO:0000313" key="3">
    <source>
        <dbReference type="Proteomes" id="UP000765509"/>
    </source>
</evidence>
<name>A0A9Q3FSZ7_9BASI</name>
<feature type="compositionally biased region" description="Acidic residues" evidence="1">
    <location>
        <begin position="11"/>
        <end position="20"/>
    </location>
</feature>
<dbReference type="EMBL" id="AVOT02048879">
    <property type="protein sequence ID" value="MBW0544072.1"/>
    <property type="molecule type" value="Genomic_DNA"/>
</dbReference>
<gene>
    <name evidence="2" type="ORF">O181_083787</name>
</gene>
<keyword evidence="3" id="KW-1185">Reference proteome</keyword>
<reference evidence="2" key="1">
    <citation type="submission" date="2021-03" db="EMBL/GenBank/DDBJ databases">
        <title>Draft genome sequence of rust myrtle Austropuccinia psidii MF-1, a brazilian biotype.</title>
        <authorList>
            <person name="Quecine M.C."/>
            <person name="Pachon D.M.R."/>
            <person name="Bonatelli M.L."/>
            <person name="Correr F.H."/>
            <person name="Franceschini L.M."/>
            <person name="Leite T.F."/>
            <person name="Margarido G.R.A."/>
            <person name="Almeida C.A."/>
            <person name="Ferrarezi J.A."/>
            <person name="Labate C.A."/>
        </authorList>
    </citation>
    <scope>NUCLEOTIDE SEQUENCE</scope>
    <source>
        <strain evidence="2">MF-1</strain>
    </source>
</reference>
<proteinExistence type="predicted"/>
<dbReference type="Proteomes" id="UP000765509">
    <property type="component" value="Unassembled WGS sequence"/>
</dbReference>
<evidence type="ECO:0000256" key="1">
    <source>
        <dbReference type="SAM" id="MobiDB-lite"/>
    </source>
</evidence>
<organism evidence="2 3">
    <name type="scientific">Austropuccinia psidii MF-1</name>
    <dbReference type="NCBI Taxonomy" id="1389203"/>
    <lineage>
        <taxon>Eukaryota</taxon>
        <taxon>Fungi</taxon>
        <taxon>Dikarya</taxon>
        <taxon>Basidiomycota</taxon>
        <taxon>Pucciniomycotina</taxon>
        <taxon>Pucciniomycetes</taxon>
        <taxon>Pucciniales</taxon>
        <taxon>Sphaerophragmiaceae</taxon>
        <taxon>Austropuccinia</taxon>
    </lineage>
</organism>
<protein>
    <submittedName>
        <fullName evidence="2">Uncharacterized protein</fullName>
    </submittedName>
</protein>
<evidence type="ECO:0000313" key="2">
    <source>
        <dbReference type="EMBL" id="MBW0544072.1"/>
    </source>
</evidence>
<sequence>MSRTTFRGPGEDGEEEVENSVEEKESDGTEAAPDPVGESEGTRGPIPAQSDQPVYHQTEPSLLAIYNNHSPGVRVFINTPTQTPQISRSSICISIQLQQSSF</sequence>
<dbReference type="AlphaFoldDB" id="A0A9Q3FSZ7"/>
<comment type="caution">
    <text evidence="2">The sequence shown here is derived from an EMBL/GenBank/DDBJ whole genome shotgun (WGS) entry which is preliminary data.</text>
</comment>